<dbReference type="STRING" id="1817883.A3G31_11435"/>
<name>A0A1F7SFK2_9BACT</name>
<feature type="binding site" evidence="13">
    <location>
        <position position="677"/>
    </location>
    <ligand>
        <name>substrate</name>
    </ligand>
</feature>
<feature type="domain" description="PEP-utilising enzyme C-terminal" evidence="18">
    <location>
        <begin position="537"/>
        <end position="938"/>
    </location>
</feature>
<dbReference type="InterPro" id="IPR015813">
    <property type="entry name" value="Pyrv/PenolPyrv_kinase-like_dom"/>
</dbReference>
<evidence type="ECO:0000259" key="17">
    <source>
        <dbReference type="Pfam" id="PF01326"/>
    </source>
</evidence>
<feature type="active site" description="Proton donor" evidence="12">
    <location>
        <position position="900"/>
    </location>
</feature>
<dbReference type="InterPro" id="IPR002192">
    <property type="entry name" value="PPDK_AMP/ATP-bd"/>
</dbReference>
<dbReference type="SUPFAM" id="SSF56059">
    <property type="entry name" value="Glutathione synthetase ATP-binding domain-like"/>
    <property type="match status" value="1"/>
</dbReference>
<dbReference type="Proteomes" id="UP000178082">
    <property type="component" value="Unassembled WGS sequence"/>
</dbReference>
<comment type="caution">
    <text evidence="19">The sequence shown here is derived from an EMBL/GenBank/DDBJ whole genome shotgun (WGS) entry which is preliminary data.</text>
</comment>
<keyword evidence="19" id="KW-0670">Pyruvate</keyword>
<evidence type="ECO:0000256" key="7">
    <source>
        <dbReference type="ARBA" id="ARBA00022741"/>
    </source>
</evidence>
<evidence type="ECO:0000256" key="8">
    <source>
        <dbReference type="ARBA" id="ARBA00022777"/>
    </source>
</evidence>
<dbReference type="NCBIfam" id="NF004531">
    <property type="entry name" value="PRK05878.1"/>
    <property type="match status" value="1"/>
</dbReference>
<dbReference type="InterPro" id="IPR036637">
    <property type="entry name" value="Phosphohistidine_dom_sf"/>
</dbReference>
<evidence type="ECO:0000256" key="1">
    <source>
        <dbReference type="ARBA" id="ARBA00001946"/>
    </source>
</evidence>
<keyword evidence="15" id="KW-0175">Coiled coil</keyword>
<dbReference type="Gene3D" id="3.50.30.10">
    <property type="entry name" value="Phosphohistidine domain"/>
    <property type="match status" value="1"/>
</dbReference>
<dbReference type="Pfam" id="PF00391">
    <property type="entry name" value="PEP-utilizers"/>
    <property type="match status" value="1"/>
</dbReference>
<evidence type="ECO:0000256" key="10">
    <source>
        <dbReference type="ARBA" id="ARBA00022842"/>
    </source>
</evidence>
<keyword evidence="8 19" id="KW-0418">Kinase</keyword>
<dbReference type="SUPFAM" id="SSF52009">
    <property type="entry name" value="Phosphohistidine domain"/>
    <property type="match status" value="1"/>
</dbReference>
<dbReference type="GO" id="GO:0046872">
    <property type="term" value="F:metal ion binding"/>
    <property type="evidence" value="ECO:0007669"/>
    <property type="project" value="UniProtKB-UniRule"/>
</dbReference>
<organism evidence="19 20">
    <name type="scientific">Candidatus Schekmanbacteria bacterium RIFCSPLOWO2_12_FULL_38_15</name>
    <dbReference type="NCBI Taxonomy" id="1817883"/>
    <lineage>
        <taxon>Bacteria</taxon>
        <taxon>Candidatus Schekmaniibacteriota</taxon>
    </lineage>
</organism>
<evidence type="ECO:0000256" key="15">
    <source>
        <dbReference type="SAM" id="Coils"/>
    </source>
</evidence>
<dbReference type="GO" id="GO:0050242">
    <property type="term" value="F:pyruvate, phosphate dikinase activity"/>
    <property type="evidence" value="ECO:0007669"/>
    <property type="project" value="UniProtKB-UniRule"/>
</dbReference>
<dbReference type="InterPro" id="IPR008279">
    <property type="entry name" value="PEP-util_enz_mobile_dom"/>
</dbReference>
<evidence type="ECO:0000259" key="16">
    <source>
        <dbReference type="Pfam" id="PF00391"/>
    </source>
</evidence>
<accession>A0A1F7SFK2</accession>
<feature type="coiled-coil region" evidence="15">
    <location>
        <begin position="619"/>
        <end position="646"/>
    </location>
</feature>
<keyword evidence="5" id="KW-0808">Transferase</keyword>
<dbReference type="SUPFAM" id="SSF51621">
    <property type="entry name" value="Phosphoenolpyruvate/pyruvate domain"/>
    <property type="match status" value="1"/>
</dbReference>
<feature type="binding site" evidence="14">
    <location>
        <position position="838"/>
    </location>
    <ligand>
        <name>Mg(2+)</name>
        <dbReference type="ChEBI" id="CHEBI:18420"/>
    </ligand>
</feature>
<dbReference type="InterPro" id="IPR010121">
    <property type="entry name" value="Pyruvate_phosphate_dikinase"/>
</dbReference>
<dbReference type="PANTHER" id="PTHR22931:SF9">
    <property type="entry name" value="PYRUVATE, PHOSPHATE DIKINASE 1, CHLOROPLASTIC"/>
    <property type="match status" value="1"/>
</dbReference>
<keyword evidence="7" id="KW-0547">Nucleotide-binding</keyword>
<dbReference type="Pfam" id="PF01326">
    <property type="entry name" value="PPDK_N"/>
    <property type="match status" value="2"/>
</dbReference>
<evidence type="ECO:0000256" key="11">
    <source>
        <dbReference type="PIRNR" id="PIRNR000853"/>
    </source>
</evidence>
<evidence type="ECO:0000313" key="20">
    <source>
        <dbReference type="Proteomes" id="UP000178082"/>
    </source>
</evidence>
<dbReference type="GO" id="GO:0005524">
    <property type="term" value="F:ATP binding"/>
    <property type="evidence" value="ECO:0007669"/>
    <property type="project" value="UniProtKB-UniRule"/>
</dbReference>
<evidence type="ECO:0000259" key="18">
    <source>
        <dbReference type="Pfam" id="PF02896"/>
    </source>
</evidence>
<feature type="binding site" evidence="13">
    <location>
        <position position="836"/>
    </location>
    <ligand>
        <name>substrate</name>
    </ligand>
</feature>
<dbReference type="InterPro" id="IPR000121">
    <property type="entry name" value="PEP_util_C"/>
</dbReference>
<evidence type="ECO:0000256" key="6">
    <source>
        <dbReference type="ARBA" id="ARBA00022723"/>
    </source>
</evidence>
<evidence type="ECO:0000256" key="9">
    <source>
        <dbReference type="ARBA" id="ARBA00022840"/>
    </source>
</evidence>
<dbReference type="Gene3D" id="1.10.189.10">
    <property type="entry name" value="Pyruvate Phosphate Dikinase, domain 2"/>
    <property type="match status" value="1"/>
</dbReference>
<proteinExistence type="inferred from homology"/>
<protein>
    <recommendedName>
        <fullName evidence="4 11">Pyruvate, phosphate dikinase</fullName>
        <ecNumber evidence="3 11">2.7.9.1</ecNumber>
    </recommendedName>
</protein>
<feature type="active site" description="Tele-phosphohistidine intermediate" evidence="12">
    <location>
        <position position="458"/>
    </location>
</feature>
<feature type="binding site" evidence="13">
    <location>
        <position position="837"/>
    </location>
    <ligand>
        <name>substrate</name>
    </ligand>
</feature>
<keyword evidence="9" id="KW-0067">ATP-binding</keyword>
<dbReference type="PANTHER" id="PTHR22931">
    <property type="entry name" value="PHOSPHOENOLPYRUVATE DIKINASE-RELATED"/>
    <property type="match status" value="1"/>
</dbReference>
<feature type="domain" description="PEP-utilising enzyme mobile" evidence="16">
    <location>
        <begin position="424"/>
        <end position="506"/>
    </location>
</feature>
<dbReference type="EMBL" id="MGDI01000031">
    <property type="protein sequence ID" value="OGL52573.1"/>
    <property type="molecule type" value="Genomic_DNA"/>
</dbReference>
<evidence type="ECO:0000313" key="19">
    <source>
        <dbReference type="EMBL" id="OGL52573.1"/>
    </source>
</evidence>
<gene>
    <name evidence="19" type="ORF">A3G31_11435</name>
</gene>
<feature type="binding site" evidence="14">
    <location>
        <position position="814"/>
    </location>
    <ligand>
        <name>Mg(2+)</name>
        <dbReference type="ChEBI" id="CHEBI:18420"/>
    </ligand>
</feature>
<dbReference type="InterPro" id="IPR023151">
    <property type="entry name" value="PEP_util_CS"/>
</dbReference>
<feature type="binding site" evidence="13">
    <location>
        <position position="814"/>
    </location>
    <ligand>
        <name>substrate</name>
    </ligand>
</feature>
<dbReference type="Gene3D" id="3.30.1490.20">
    <property type="entry name" value="ATP-grasp fold, A domain"/>
    <property type="match status" value="1"/>
</dbReference>
<dbReference type="PROSITE" id="PS00742">
    <property type="entry name" value="PEP_ENZYMES_2"/>
    <property type="match status" value="1"/>
</dbReference>
<dbReference type="Gene3D" id="3.30.470.20">
    <property type="entry name" value="ATP-grasp fold, B domain"/>
    <property type="match status" value="1"/>
</dbReference>
<dbReference type="NCBIfam" id="TIGR01828">
    <property type="entry name" value="pyru_phos_dikin"/>
    <property type="match status" value="1"/>
</dbReference>
<comment type="catalytic activity">
    <reaction evidence="11">
        <text>pyruvate + phosphate + ATP = phosphoenolpyruvate + AMP + diphosphate + H(+)</text>
        <dbReference type="Rhea" id="RHEA:10756"/>
        <dbReference type="ChEBI" id="CHEBI:15361"/>
        <dbReference type="ChEBI" id="CHEBI:15378"/>
        <dbReference type="ChEBI" id="CHEBI:30616"/>
        <dbReference type="ChEBI" id="CHEBI:33019"/>
        <dbReference type="ChEBI" id="CHEBI:43474"/>
        <dbReference type="ChEBI" id="CHEBI:58702"/>
        <dbReference type="ChEBI" id="CHEBI:456215"/>
        <dbReference type="EC" id="2.7.9.1"/>
    </reaction>
</comment>
<dbReference type="Gene3D" id="3.20.20.60">
    <property type="entry name" value="Phosphoenolpyruvate-binding domains"/>
    <property type="match status" value="1"/>
</dbReference>
<evidence type="ECO:0000256" key="14">
    <source>
        <dbReference type="PIRSR" id="PIRSR000853-3"/>
    </source>
</evidence>
<evidence type="ECO:0000256" key="4">
    <source>
        <dbReference type="ARBA" id="ARBA00020138"/>
    </source>
</evidence>
<feature type="binding site" evidence="13">
    <location>
        <position position="835"/>
    </location>
    <ligand>
        <name>substrate</name>
    </ligand>
</feature>
<evidence type="ECO:0000256" key="12">
    <source>
        <dbReference type="PIRSR" id="PIRSR000853-1"/>
    </source>
</evidence>
<evidence type="ECO:0000256" key="2">
    <source>
        <dbReference type="ARBA" id="ARBA00007837"/>
    </source>
</evidence>
<feature type="domain" description="Pyruvate phosphate dikinase AMP/ATP-binding" evidence="17">
    <location>
        <begin position="305"/>
        <end position="357"/>
    </location>
</feature>
<feature type="binding site" evidence="13">
    <location>
        <position position="838"/>
    </location>
    <ligand>
        <name>substrate</name>
    </ligand>
</feature>
<evidence type="ECO:0000256" key="13">
    <source>
        <dbReference type="PIRSR" id="PIRSR000853-2"/>
    </source>
</evidence>
<comment type="cofactor">
    <cofactor evidence="1 11 14">
        <name>Mg(2+)</name>
        <dbReference type="ChEBI" id="CHEBI:18420"/>
    </cofactor>
</comment>
<keyword evidence="6 14" id="KW-0479">Metal-binding</keyword>
<dbReference type="GO" id="GO:0016301">
    <property type="term" value="F:kinase activity"/>
    <property type="evidence" value="ECO:0007669"/>
    <property type="project" value="UniProtKB-UniRule"/>
</dbReference>
<dbReference type="InterPro" id="IPR013815">
    <property type="entry name" value="ATP_grasp_subdomain_1"/>
</dbReference>
<keyword evidence="10 14" id="KW-0460">Magnesium</keyword>
<sequence length="950" mass="105611">MAKFVYFFGKGSADGKGDMKELLGGKGAGLAEMTNAGIPVPPGFTITTEACKVYYENGEKLPQKIKWEIDEALKRLEDILGLRLGNPKNPLLLSVRSGSKFSMPGMMDTILNLGLNDETVEGLAKKTGNKRFAYDSYRRFIQMFGNVVLGIGKDVFEHILIEKKKKCRAKFDTDLSWEALSDLTSEYKKEMKRVVGIIFPQDAHIQLSMARDAVFKSWHNPRAITYRKLNDIPENLGTAVNVQAMVFGNLGKTSATGVGFTRNPATGKNEFYGEFLINAQGEDVVAGIRTPQPISNLRKVMPEVFRQLKEITDRLEKHYRDVQDFEFTIQDKQLFMLQTRNGKRTAIAAIKIAVDMVEEGLITKEEAILRVEPASLDQLLHPVFEPKHRAKAKLSAKGLPASPGAATGKIVFTADDAVEWARKKENVILVRNETVPDDIHGMNVAKGILTATGGMTSHAAVVGRQMGKPSIVGCNNLIINEKGKTLIVDGKKLKEGDYISIDGSTGDVILLQLPTTDSEIIQVVTEKIKPNKSQTYQNFHKLLSWAEEAKRLKVRANADIPRDAKTAFAFGAQGIGLCRTEHMFFAKERLPIVVKMILSAAKGQEGVNIIESLKKRTSETGSNQNNKELKDELKKAEATYSEAIKDYMDSLKKLLPMQKSDFYGLFKEMRGYPVTIRTLDPPLHEFLPKREELMVEIATLKASNAKKNKAKIEKLEELLAKVTELHEFNPMLGHRGCRLGITYPEITKMQTEAIFTAACELAKKKIKVIPEIMIPLVGHVRELKAQKKIVVSVAEEVMKKNKVRIDYLVGTMIELPRGAITADEIAQEADFFSFGTNDLTQTTFGFSRDDVVKFLRVYQQMGILEKDPFATIDVEGVGHLIKIGVQKGRGIKQNLKVGICGEHGGDPASIEFFNKIGLDYVSCSPYRVPIARLAAARIALSEKVSKREGD</sequence>
<feature type="domain" description="Pyruvate phosphate dikinase AMP/ATP-binding" evidence="17">
    <location>
        <begin position="60"/>
        <end position="294"/>
    </location>
</feature>
<dbReference type="Gene3D" id="1.20.80.30">
    <property type="match status" value="1"/>
</dbReference>
<evidence type="ECO:0000256" key="5">
    <source>
        <dbReference type="ARBA" id="ARBA00022679"/>
    </source>
</evidence>
<dbReference type="AlphaFoldDB" id="A0A1F7SFK2"/>
<dbReference type="EC" id="2.7.9.1" evidence="3 11"/>
<comment type="similarity">
    <text evidence="2 11">Belongs to the PEP-utilizing enzyme family.</text>
</comment>
<dbReference type="InterPro" id="IPR040442">
    <property type="entry name" value="Pyrv_kinase-like_dom_sf"/>
</dbReference>
<dbReference type="PIRSF" id="PIRSF000853">
    <property type="entry name" value="PPDK"/>
    <property type="match status" value="1"/>
</dbReference>
<feature type="binding site" evidence="13">
    <location>
        <position position="579"/>
    </location>
    <ligand>
        <name>substrate</name>
    </ligand>
</feature>
<evidence type="ECO:0000256" key="3">
    <source>
        <dbReference type="ARBA" id="ARBA00011994"/>
    </source>
</evidence>
<reference evidence="19 20" key="1">
    <citation type="journal article" date="2016" name="Nat. Commun.">
        <title>Thousands of microbial genomes shed light on interconnected biogeochemical processes in an aquifer system.</title>
        <authorList>
            <person name="Anantharaman K."/>
            <person name="Brown C.T."/>
            <person name="Hug L.A."/>
            <person name="Sharon I."/>
            <person name="Castelle C.J."/>
            <person name="Probst A.J."/>
            <person name="Thomas B.C."/>
            <person name="Singh A."/>
            <person name="Wilkins M.J."/>
            <person name="Karaoz U."/>
            <person name="Brodie E.L."/>
            <person name="Williams K.H."/>
            <person name="Hubbard S.S."/>
            <person name="Banfield J.F."/>
        </authorList>
    </citation>
    <scope>NUCLEOTIDE SEQUENCE [LARGE SCALE GENOMIC DNA]</scope>
</reference>
<dbReference type="Pfam" id="PF02896">
    <property type="entry name" value="PEP-utilizers_C"/>
    <property type="match status" value="1"/>
</dbReference>